<gene>
    <name evidence="2" type="ORF">CAEBREN_04883</name>
</gene>
<dbReference type="InParanoid" id="G0P4Z8"/>
<dbReference type="HOGENOM" id="CLU_3089238_0_0_1"/>
<keyword evidence="3" id="KW-1185">Reference proteome</keyword>
<sequence>MNSVLWSKKELFTSPPKLGTPESNVHTTNNESDLTNEELQLINHQSAWKTLH</sequence>
<feature type="region of interest" description="Disordered" evidence="1">
    <location>
        <begin position="1"/>
        <end position="35"/>
    </location>
</feature>
<name>G0P4Z8_CAEBE</name>
<accession>G0P4Z8</accession>
<evidence type="ECO:0000313" key="3">
    <source>
        <dbReference type="Proteomes" id="UP000008068"/>
    </source>
</evidence>
<evidence type="ECO:0000313" key="2">
    <source>
        <dbReference type="EMBL" id="EGT45152.1"/>
    </source>
</evidence>
<organism evidence="3">
    <name type="scientific">Caenorhabditis brenneri</name>
    <name type="common">Nematode worm</name>
    <dbReference type="NCBI Taxonomy" id="135651"/>
    <lineage>
        <taxon>Eukaryota</taxon>
        <taxon>Metazoa</taxon>
        <taxon>Ecdysozoa</taxon>
        <taxon>Nematoda</taxon>
        <taxon>Chromadorea</taxon>
        <taxon>Rhabditida</taxon>
        <taxon>Rhabditina</taxon>
        <taxon>Rhabditomorpha</taxon>
        <taxon>Rhabditoidea</taxon>
        <taxon>Rhabditidae</taxon>
        <taxon>Peloderinae</taxon>
        <taxon>Caenorhabditis</taxon>
    </lineage>
</organism>
<dbReference type="EMBL" id="GL380071">
    <property type="protein sequence ID" value="EGT45152.1"/>
    <property type="molecule type" value="Genomic_DNA"/>
</dbReference>
<feature type="compositionally biased region" description="Polar residues" evidence="1">
    <location>
        <begin position="21"/>
        <end position="33"/>
    </location>
</feature>
<dbReference type="Proteomes" id="UP000008068">
    <property type="component" value="Unassembled WGS sequence"/>
</dbReference>
<dbReference type="AlphaFoldDB" id="G0P4Z8"/>
<proteinExistence type="predicted"/>
<reference evidence="3" key="1">
    <citation type="submission" date="2011-07" db="EMBL/GenBank/DDBJ databases">
        <authorList>
            <consortium name="Caenorhabditis brenneri Sequencing and Analysis Consortium"/>
            <person name="Wilson R.K."/>
        </authorList>
    </citation>
    <scope>NUCLEOTIDE SEQUENCE [LARGE SCALE GENOMIC DNA]</scope>
    <source>
        <strain evidence="3">PB2801</strain>
    </source>
</reference>
<protein>
    <submittedName>
        <fullName evidence="2">Uncharacterized protein</fullName>
    </submittedName>
</protein>
<evidence type="ECO:0000256" key="1">
    <source>
        <dbReference type="SAM" id="MobiDB-lite"/>
    </source>
</evidence>